<feature type="chain" id="PRO_5039676973" evidence="1">
    <location>
        <begin position="33"/>
        <end position="458"/>
    </location>
</feature>
<dbReference type="GO" id="GO:0004806">
    <property type="term" value="F:triacylglycerol lipase activity"/>
    <property type="evidence" value="ECO:0007669"/>
    <property type="project" value="InterPro"/>
</dbReference>
<dbReference type="Pfam" id="PF03583">
    <property type="entry name" value="LIP"/>
    <property type="match status" value="1"/>
</dbReference>
<gene>
    <name evidence="2" type="ORF">H9751_05655</name>
</gene>
<dbReference type="AlphaFoldDB" id="A0A9D2TNN5"/>
<comment type="caution">
    <text evidence="2">The sequence shown here is derived from an EMBL/GenBank/DDBJ whole genome shotgun (WGS) entry which is preliminary data.</text>
</comment>
<dbReference type="Gene3D" id="3.40.50.1820">
    <property type="entry name" value="alpha/beta hydrolase"/>
    <property type="match status" value="1"/>
</dbReference>
<reference evidence="2" key="1">
    <citation type="journal article" date="2021" name="PeerJ">
        <title>Extensive microbial diversity within the chicken gut microbiome revealed by metagenomics and culture.</title>
        <authorList>
            <person name="Gilroy R."/>
            <person name="Ravi A."/>
            <person name="Getino M."/>
            <person name="Pursley I."/>
            <person name="Horton D.L."/>
            <person name="Alikhan N.F."/>
            <person name="Baker D."/>
            <person name="Gharbi K."/>
            <person name="Hall N."/>
            <person name="Watson M."/>
            <person name="Adriaenssens E.M."/>
            <person name="Foster-Nyarko E."/>
            <person name="Jarju S."/>
            <person name="Secka A."/>
            <person name="Antonio M."/>
            <person name="Oren A."/>
            <person name="Chaudhuri R.R."/>
            <person name="La Ragione R."/>
            <person name="Hildebrand F."/>
            <person name="Pallen M.J."/>
        </authorList>
    </citation>
    <scope>NUCLEOTIDE SEQUENCE</scope>
    <source>
        <strain evidence="2">ChiHjej13B12-4958</strain>
    </source>
</reference>
<dbReference type="GO" id="GO:0016042">
    <property type="term" value="P:lipid catabolic process"/>
    <property type="evidence" value="ECO:0007669"/>
    <property type="project" value="InterPro"/>
</dbReference>
<feature type="signal peptide" evidence="1">
    <location>
        <begin position="1"/>
        <end position="32"/>
    </location>
</feature>
<evidence type="ECO:0000313" key="2">
    <source>
        <dbReference type="EMBL" id="HJC85017.1"/>
    </source>
</evidence>
<dbReference type="PANTHER" id="PTHR34853:SF1">
    <property type="entry name" value="LIPASE 5"/>
    <property type="match status" value="1"/>
</dbReference>
<dbReference type="InterPro" id="IPR029058">
    <property type="entry name" value="AB_hydrolase_fold"/>
</dbReference>
<dbReference type="Proteomes" id="UP000823858">
    <property type="component" value="Unassembled WGS sequence"/>
</dbReference>
<evidence type="ECO:0000313" key="3">
    <source>
        <dbReference type="Proteomes" id="UP000823858"/>
    </source>
</evidence>
<dbReference type="Gene3D" id="1.10.260.130">
    <property type="match status" value="1"/>
</dbReference>
<dbReference type="SUPFAM" id="SSF53474">
    <property type="entry name" value="alpha/beta-Hydrolases"/>
    <property type="match status" value="1"/>
</dbReference>
<dbReference type="EMBL" id="DWVP01000014">
    <property type="protein sequence ID" value="HJC85017.1"/>
    <property type="molecule type" value="Genomic_DNA"/>
</dbReference>
<evidence type="ECO:0000256" key="1">
    <source>
        <dbReference type="SAM" id="SignalP"/>
    </source>
</evidence>
<reference evidence="2" key="2">
    <citation type="submission" date="2021-04" db="EMBL/GenBank/DDBJ databases">
        <authorList>
            <person name="Gilroy R."/>
        </authorList>
    </citation>
    <scope>NUCLEOTIDE SEQUENCE</scope>
    <source>
        <strain evidence="2">ChiHjej13B12-4958</strain>
    </source>
</reference>
<dbReference type="InterPro" id="IPR005152">
    <property type="entry name" value="Lipase_secreted"/>
</dbReference>
<name>A0A9D2TNN5_9CORY</name>
<sequence length="458" mass="48460">MRPRTTRRHAVLAAITAVAVATTSAVTTTASASQELPPQTQIIGDFWKGVRPMLDVPADDDDPSFYQAPSNVDLDTAEPGTVLRERSTKLHVATIELPVTVTQILYVTTNALGHKEANVTSVIHPPHGSDGNVVSYQSFYDSSNTDDNPSRIIAGNFTLGGAITAVETPLIAPALLAGHPVVFSDTEGANADFAAGPGYGRATLDSLRAAIASTTAPVTKTDDIGLLGYSGGAIASNWAAIQLDSYAPDLSDNIVGVAQGGLFVNPVSNLEYAGSGLLWAGVVAMALASLKNSYDLPIEHYFTDYGNSVLDDASDLSIIEAVARYPEVRWSDLAKPEYPRPQDVPEVAQVLEEINMGNWPAPSTPMFLFQGAGGFLEGTPAHPGRGPGDGVMVTKDVRTLMRDYCEAGTSVEYREYPYASHVLTAVPWLIEGSLWLEGRFNGAPASDNCSTIPAGNPL</sequence>
<dbReference type="PANTHER" id="PTHR34853">
    <property type="match status" value="1"/>
</dbReference>
<protein>
    <submittedName>
        <fullName evidence="2">Lipase family protein</fullName>
    </submittedName>
</protein>
<accession>A0A9D2TNN5</accession>
<keyword evidence="1" id="KW-0732">Signal</keyword>
<organism evidence="2 3">
    <name type="scientific">Candidatus Corynebacterium faecigallinarum</name>
    <dbReference type="NCBI Taxonomy" id="2838528"/>
    <lineage>
        <taxon>Bacteria</taxon>
        <taxon>Bacillati</taxon>
        <taxon>Actinomycetota</taxon>
        <taxon>Actinomycetes</taxon>
        <taxon>Mycobacteriales</taxon>
        <taxon>Corynebacteriaceae</taxon>
        <taxon>Corynebacterium</taxon>
    </lineage>
</organism>
<proteinExistence type="predicted"/>
<dbReference type="PIRSF" id="PIRSF029171">
    <property type="entry name" value="Esterase_LipA"/>
    <property type="match status" value="1"/>
</dbReference>